<name>A0A8R2D2H5_ACYPI</name>
<sequence>MLIKLLIPRLLVTASVLLVVTVGVRAPRTPVIEIPIFKQGPRDFGKHDYSSPVEHKRTREHEYRPTDTYDTEHIHPPRDSNTYTDSWHPNLLQSHTEESWFDRMLFKNIDSLSSLANETIAVQELLKGDIPQEEESQNSSKLGPRNPGTHDYSPPINNTRHDDNGKASLAIQQPKSHTEESWLNQMLIKIIGSLRTSANETIAVQELIKEDIPRKEESQNSSELIQNCTHHVEQIQKRMLTFKDQQINVLESIVEFEQAYEILRVSWKTKLTNILSKTYSLEARIFLRKIEDERPVRCPPENIREKTRTADKLQVSSKPATTLRQALAQLYIQDHVKLEITNCTHQIDHFQKQMRLFEDQQINVYDSITELKQDYKLLIESWETELKNMTERKVPIEEVYKKLYEDIQLLRSTDHKQEIIMDYTQKLDELQVSSELVMPLEKLRKRLIFLTDPFKWEHSIWQLNSNESWKPVNLTHDLKQNKWIVFKQIDPLLKRWRLVAKTVPDITLGEDRGRVEPTNSGSRMMQNSTWTFLGKIRWNDTNCDLQQCGWLVFNQTDPLLNHWRLVVSSPIIIEEQQNPSEPHTTLENSHSYVVPTVPSKTASEQPKSLEILTTTTTIDPMLVDELQDPTNPFNLGQGYGNLHLSKPVVYEDMSTWNFPDQTSRVP</sequence>
<feature type="chain" id="PRO_5035790402" evidence="2">
    <location>
        <begin position="27"/>
        <end position="666"/>
    </location>
</feature>
<reference evidence="4" key="1">
    <citation type="submission" date="2010-06" db="EMBL/GenBank/DDBJ databases">
        <authorList>
            <person name="Jiang H."/>
            <person name="Abraham K."/>
            <person name="Ali S."/>
            <person name="Alsbrooks S.L."/>
            <person name="Anim B.N."/>
            <person name="Anosike U.S."/>
            <person name="Attaway T."/>
            <person name="Bandaranaike D.P."/>
            <person name="Battles P.K."/>
            <person name="Bell S.N."/>
            <person name="Bell A.V."/>
            <person name="Beltran B."/>
            <person name="Bickham C."/>
            <person name="Bustamante Y."/>
            <person name="Caleb T."/>
            <person name="Canada A."/>
            <person name="Cardenas V."/>
            <person name="Carter K."/>
            <person name="Chacko J."/>
            <person name="Chandrabose M.N."/>
            <person name="Chavez D."/>
            <person name="Chavez A."/>
            <person name="Chen L."/>
            <person name="Chu H.-S."/>
            <person name="Claassen K.J."/>
            <person name="Cockrell R."/>
            <person name="Collins M."/>
            <person name="Cooper J.A."/>
            <person name="Cree A."/>
            <person name="Curry S.M."/>
            <person name="Da Y."/>
            <person name="Dao M.D."/>
            <person name="Das B."/>
            <person name="Davila M.-L."/>
            <person name="Davy-Carroll L."/>
            <person name="Denson S."/>
            <person name="Dinh H."/>
            <person name="Ebong V.E."/>
            <person name="Edwards J.R."/>
            <person name="Egan A."/>
            <person name="El-Daye J."/>
            <person name="Escobedo L."/>
            <person name="Fernandez S."/>
            <person name="Fernando P.R."/>
            <person name="Flagg N."/>
            <person name="Forbes L.D."/>
            <person name="Fowler R.G."/>
            <person name="Fu Q."/>
            <person name="Gabisi R.A."/>
            <person name="Ganer J."/>
            <person name="Garbino Pronczuk A."/>
            <person name="Garcia R.M."/>
            <person name="Garner T."/>
            <person name="Garrett T.E."/>
            <person name="Gonzalez D.A."/>
            <person name="Hamid H."/>
            <person name="Hawkins E.S."/>
            <person name="Hirani K."/>
            <person name="Hogues M.E."/>
            <person name="Hollins B."/>
            <person name="Hsiao C.-H."/>
            <person name="Jabil R."/>
            <person name="James M.L."/>
            <person name="Jhangiani S.N."/>
            <person name="Johnson B."/>
            <person name="Johnson Q."/>
            <person name="Joshi V."/>
            <person name="Kalu J.B."/>
            <person name="Kam C."/>
            <person name="Kashfia A."/>
            <person name="Keebler J."/>
            <person name="Kisamo H."/>
            <person name="Kovar C.L."/>
            <person name="Lago L.A."/>
            <person name="Lai C.-Y."/>
            <person name="Laidlaw J."/>
            <person name="Lara F."/>
            <person name="Le T.-K."/>
            <person name="Lee S.L."/>
            <person name="Legall F.H."/>
            <person name="Lemon S.J."/>
            <person name="Lewis L.R."/>
            <person name="Li B."/>
            <person name="Liu Y."/>
            <person name="Liu Y.-S."/>
            <person name="Lopez J."/>
            <person name="Lozado R.J."/>
            <person name="Lu J."/>
            <person name="Madu R.C."/>
            <person name="Maheshwari M."/>
            <person name="Maheshwari R."/>
            <person name="Malloy K."/>
            <person name="Martinez E."/>
            <person name="Mathew T."/>
            <person name="Mercado I.C."/>
            <person name="Mercado C."/>
            <person name="Meyer B."/>
            <person name="Montgomery K."/>
            <person name="Morgan M.B."/>
            <person name="Munidasa M."/>
            <person name="Nazareth L.V."/>
            <person name="Nelson J."/>
            <person name="Ng B.M."/>
            <person name="Nguyen N.B."/>
            <person name="Nguyen P.Q."/>
            <person name="Nguyen T."/>
            <person name="Obregon M."/>
            <person name="Okwuonu G.O."/>
            <person name="Onwere C.G."/>
            <person name="Orozco G."/>
            <person name="Parra A."/>
            <person name="Patel S."/>
            <person name="Patil S."/>
            <person name="Perez A."/>
            <person name="Perez Y."/>
            <person name="Pham C."/>
            <person name="Primus E.L."/>
            <person name="Pu L.-L."/>
            <person name="Puazo M."/>
            <person name="Qin X."/>
            <person name="Quiroz J.B."/>
            <person name="Reese J."/>
            <person name="Richards S."/>
            <person name="Rives C.M."/>
            <person name="Robberts R."/>
            <person name="Ruiz S.J."/>
            <person name="Ruiz M.J."/>
            <person name="Santibanez J."/>
            <person name="Schneider B.W."/>
            <person name="Sisson I."/>
            <person name="Smith M."/>
            <person name="Sodergren E."/>
            <person name="Song X.-Z."/>
            <person name="Song B.B."/>
            <person name="Summersgill H."/>
            <person name="Thelus R."/>
            <person name="Thornton R.D."/>
            <person name="Trejos Z.Y."/>
            <person name="Usmani K."/>
            <person name="Vattathil S."/>
            <person name="Villasana D."/>
            <person name="Walker D.L."/>
            <person name="Wang S."/>
            <person name="Wang K."/>
            <person name="White C.S."/>
            <person name="Williams A.C."/>
            <person name="Williamson J."/>
            <person name="Wilson K."/>
            <person name="Woghiren I.O."/>
            <person name="Woodworth J.R."/>
            <person name="Worley K.C."/>
            <person name="Wright R.A."/>
            <person name="Wu W."/>
            <person name="Young L."/>
            <person name="Zhang L."/>
            <person name="Zhang J."/>
            <person name="Zhu Y."/>
            <person name="Muzny D.M."/>
            <person name="Weinstock G."/>
            <person name="Gibbs R.A."/>
        </authorList>
    </citation>
    <scope>NUCLEOTIDE SEQUENCE [LARGE SCALE GENOMIC DNA]</scope>
    <source>
        <strain evidence="4">LSR1</strain>
    </source>
</reference>
<keyword evidence="4" id="KW-1185">Reference proteome</keyword>
<evidence type="ECO:0000256" key="2">
    <source>
        <dbReference type="SAM" id="SignalP"/>
    </source>
</evidence>
<feature type="region of interest" description="Disordered" evidence="1">
    <location>
        <begin position="128"/>
        <end position="164"/>
    </location>
</feature>
<keyword evidence="2" id="KW-0732">Signal</keyword>
<dbReference type="OrthoDB" id="10423651at2759"/>
<feature type="compositionally biased region" description="Basic and acidic residues" evidence="1">
    <location>
        <begin position="45"/>
        <end position="78"/>
    </location>
</feature>
<dbReference type="Proteomes" id="UP000007819">
    <property type="component" value="Chromosome A2"/>
</dbReference>
<accession>A0A8R2D2H5</accession>
<feature type="signal peptide" evidence="2">
    <location>
        <begin position="1"/>
        <end position="26"/>
    </location>
</feature>
<reference evidence="3" key="2">
    <citation type="submission" date="2022-06" db="UniProtKB">
        <authorList>
            <consortium name="EnsemblMetazoa"/>
        </authorList>
    </citation>
    <scope>IDENTIFICATION</scope>
</reference>
<dbReference type="RefSeq" id="XP_016658288.1">
    <property type="nucleotide sequence ID" value="XM_016802799.1"/>
</dbReference>
<dbReference type="AlphaFoldDB" id="A0A8R2D2H5"/>
<dbReference type="GeneID" id="100164407"/>
<evidence type="ECO:0000256" key="1">
    <source>
        <dbReference type="SAM" id="MobiDB-lite"/>
    </source>
</evidence>
<organism evidence="3 4">
    <name type="scientific">Acyrthosiphon pisum</name>
    <name type="common">Pea aphid</name>
    <dbReference type="NCBI Taxonomy" id="7029"/>
    <lineage>
        <taxon>Eukaryota</taxon>
        <taxon>Metazoa</taxon>
        <taxon>Ecdysozoa</taxon>
        <taxon>Arthropoda</taxon>
        <taxon>Hexapoda</taxon>
        <taxon>Insecta</taxon>
        <taxon>Pterygota</taxon>
        <taxon>Neoptera</taxon>
        <taxon>Paraneoptera</taxon>
        <taxon>Hemiptera</taxon>
        <taxon>Sternorrhyncha</taxon>
        <taxon>Aphidomorpha</taxon>
        <taxon>Aphidoidea</taxon>
        <taxon>Aphididae</taxon>
        <taxon>Macrosiphini</taxon>
        <taxon>Acyrthosiphon</taxon>
    </lineage>
</organism>
<protein>
    <submittedName>
        <fullName evidence="3">Uncharacterized protein</fullName>
    </submittedName>
</protein>
<proteinExistence type="predicted"/>
<evidence type="ECO:0000313" key="3">
    <source>
        <dbReference type="EnsemblMetazoa" id="XP_016658288.1"/>
    </source>
</evidence>
<dbReference type="EnsemblMetazoa" id="XM_016802799.2">
    <property type="protein sequence ID" value="XP_016658288.1"/>
    <property type="gene ID" value="LOC100164407"/>
</dbReference>
<evidence type="ECO:0000313" key="4">
    <source>
        <dbReference type="Proteomes" id="UP000007819"/>
    </source>
</evidence>
<feature type="region of interest" description="Disordered" evidence="1">
    <location>
        <begin position="45"/>
        <end position="86"/>
    </location>
</feature>